<dbReference type="PRINTS" id="PR00369">
    <property type="entry name" value="FLAVODOXIN"/>
</dbReference>
<dbReference type="GO" id="GO:0010181">
    <property type="term" value="F:FMN binding"/>
    <property type="evidence" value="ECO:0007669"/>
    <property type="project" value="InterPro"/>
</dbReference>
<accession>D8LBE3</accession>
<dbReference type="Proteomes" id="UP000002630">
    <property type="component" value="Linkage Group LG01"/>
</dbReference>
<dbReference type="InterPro" id="IPR029039">
    <property type="entry name" value="Flavoprotein-like_sf"/>
</dbReference>
<dbReference type="eggNOG" id="KOG1158">
    <property type="taxonomic scope" value="Eukaryota"/>
</dbReference>
<dbReference type="OrthoDB" id="1856718at2759"/>
<dbReference type="InterPro" id="IPR017938">
    <property type="entry name" value="Riboflavin_synthase-like_b-brl"/>
</dbReference>
<dbReference type="EC" id="1.6.2.4" evidence="8"/>
<dbReference type="OMA" id="QKRYQRD"/>
<evidence type="ECO:0000256" key="6">
    <source>
        <dbReference type="ARBA" id="ARBA00022857"/>
    </source>
</evidence>
<dbReference type="InterPro" id="IPR008254">
    <property type="entry name" value="Flavodoxin/NO_synth"/>
</dbReference>
<dbReference type="PANTHER" id="PTHR19384:SF17">
    <property type="entry name" value="NADPH--CYTOCHROME P450 REDUCTASE"/>
    <property type="match status" value="1"/>
</dbReference>
<keyword evidence="3" id="KW-0285">Flavoprotein</keyword>
<dbReference type="InParanoid" id="D8LBE3"/>
<proteinExistence type="predicted"/>
<evidence type="ECO:0000313" key="12">
    <source>
        <dbReference type="Proteomes" id="UP000002630"/>
    </source>
</evidence>
<dbReference type="InterPro" id="IPR017927">
    <property type="entry name" value="FAD-bd_FR_type"/>
</dbReference>
<evidence type="ECO:0000256" key="8">
    <source>
        <dbReference type="ARBA" id="ARBA00023797"/>
    </source>
</evidence>
<keyword evidence="4" id="KW-0288">FMN</keyword>
<keyword evidence="7" id="KW-0560">Oxidoreductase</keyword>
<dbReference type="GO" id="GO:0050660">
    <property type="term" value="F:flavin adenine dinucleotide binding"/>
    <property type="evidence" value="ECO:0007669"/>
    <property type="project" value="TreeGrafter"/>
</dbReference>
<dbReference type="InterPro" id="IPR001709">
    <property type="entry name" value="Flavoprot_Pyr_Nucl_cyt_Rdtase"/>
</dbReference>
<evidence type="ECO:0000259" key="10">
    <source>
        <dbReference type="PROSITE" id="PS51384"/>
    </source>
</evidence>
<dbReference type="Pfam" id="PF00175">
    <property type="entry name" value="NAD_binding_1"/>
    <property type="match status" value="1"/>
</dbReference>
<dbReference type="GO" id="GO:0003958">
    <property type="term" value="F:NADPH-hemoprotein reductase activity"/>
    <property type="evidence" value="ECO:0007669"/>
    <property type="project" value="UniProtKB-EC"/>
</dbReference>
<feature type="domain" description="FAD-binding FR-type" evidence="10">
    <location>
        <begin position="257"/>
        <end position="505"/>
    </location>
</feature>
<dbReference type="InterPro" id="IPR023173">
    <property type="entry name" value="NADPH_Cyt_P450_Rdtase_alpha"/>
</dbReference>
<protein>
    <recommendedName>
        <fullName evidence="8">NADPH--hemoprotein reductase</fullName>
        <ecNumber evidence="8">1.6.2.4</ecNumber>
    </recommendedName>
</protein>
<dbReference type="InterPro" id="IPR039261">
    <property type="entry name" value="FNR_nucleotide-bd"/>
</dbReference>
<dbReference type="SUPFAM" id="SSF52343">
    <property type="entry name" value="Ferredoxin reductase-like, C-terminal NADP-linked domain"/>
    <property type="match status" value="1"/>
</dbReference>
<dbReference type="PRINTS" id="PR00371">
    <property type="entry name" value="FPNCR"/>
</dbReference>
<keyword evidence="12" id="KW-1185">Reference proteome</keyword>
<dbReference type="EMBL" id="FN649726">
    <property type="protein sequence ID" value="CBN76652.1"/>
    <property type="molecule type" value="Genomic_DNA"/>
</dbReference>
<dbReference type="EMBL" id="FN647682">
    <property type="protein sequence ID" value="CBN76652.1"/>
    <property type="molecule type" value="Genomic_DNA"/>
</dbReference>
<reference evidence="11 12" key="1">
    <citation type="journal article" date="2010" name="Nature">
        <title>The Ectocarpus genome and the independent evolution of multicellularity in brown algae.</title>
        <authorList>
            <person name="Cock J.M."/>
            <person name="Sterck L."/>
            <person name="Rouze P."/>
            <person name="Scornet D."/>
            <person name="Allen A.E."/>
            <person name="Amoutzias G."/>
            <person name="Anthouard V."/>
            <person name="Artiguenave F."/>
            <person name="Aury J.M."/>
            <person name="Badger J.H."/>
            <person name="Beszteri B."/>
            <person name="Billiau K."/>
            <person name="Bonnet E."/>
            <person name="Bothwell J.H."/>
            <person name="Bowler C."/>
            <person name="Boyen C."/>
            <person name="Brownlee C."/>
            <person name="Carrano C.J."/>
            <person name="Charrier B."/>
            <person name="Cho G.Y."/>
            <person name="Coelho S.M."/>
            <person name="Collen J."/>
            <person name="Corre E."/>
            <person name="Da Silva C."/>
            <person name="Delage L."/>
            <person name="Delaroque N."/>
            <person name="Dittami S.M."/>
            <person name="Doulbeau S."/>
            <person name="Elias M."/>
            <person name="Farnham G."/>
            <person name="Gachon C.M."/>
            <person name="Gschloessl B."/>
            <person name="Heesch S."/>
            <person name="Jabbari K."/>
            <person name="Jubin C."/>
            <person name="Kawai H."/>
            <person name="Kimura K."/>
            <person name="Kloareg B."/>
            <person name="Kupper F.C."/>
            <person name="Lang D."/>
            <person name="Le Bail A."/>
            <person name="Leblanc C."/>
            <person name="Lerouge P."/>
            <person name="Lohr M."/>
            <person name="Lopez P.J."/>
            <person name="Martens C."/>
            <person name="Maumus F."/>
            <person name="Michel G."/>
            <person name="Miranda-Saavedra D."/>
            <person name="Morales J."/>
            <person name="Moreau H."/>
            <person name="Motomura T."/>
            <person name="Nagasato C."/>
            <person name="Napoli C.A."/>
            <person name="Nelson D.R."/>
            <person name="Nyvall-Collen P."/>
            <person name="Peters A.F."/>
            <person name="Pommier C."/>
            <person name="Potin P."/>
            <person name="Poulain J."/>
            <person name="Quesneville H."/>
            <person name="Read B."/>
            <person name="Rensing S.A."/>
            <person name="Ritter A."/>
            <person name="Rousvoal S."/>
            <person name="Samanta M."/>
            <person name="Samson G."/>
            <person name="Schroeder D.C."/>
            <person name="Segurens B."/>
            <person name="Strittmatter M."/>
            <person name="Tonon T."/>
            <person name="Tregear J.W."/>
            <person name="Valentin K."/>
            <person name="von Dassow P."/>
            <person name="Yamagishi T."/>
            <person name="Van de Peer Y."/>
            <person name="Wincker P."/>
        </authorList>
    </citation>
    <scope>NUCLEOTIDE SEQUENCE [LARGE SCALE GENOMIC DNA]</scope>
    <source>
        <strain evidence="12">Ec32 / CCAP1310/4</strain>
    </source>
</reference>
<name>D8LBE3_ECTSI</name>
<sequence length="660" mass="73773">MEDTEEDHRWAYYTRVCVAVSALAAVQQCLAWNRRISATKTKERRRNSIIDLSKWPGGALTVYFGSQTGTAECFAQIVAAEGIVHGFKTTVVDLEDFNEEQFEGAHKAIFIMATYGDGDPTDNASEFYNLVANKAGGMSSERLRSLHYTVFGLGNTQYEHYNMAGRTMYENLHKLGAQRMFEYGEGDDDHELEEDFEEWKEAMWGVLVKRFGGMGGVDGVDKAVDLPFSVKMLTEHEAAAIASTEESKAACSTRFHWHAVDACVSINRELRAQAPGVGSTRHVEIDLQGTSVGYHTADNLAILPLNDATTAEKLCAQLGYDPDSFFILEHDDNHKPVFPTPCTVRDAFLRFMDIMAIPRRSLLEQLTPYVEDDAEREAMHLLSSKEGKEKYHREVEEPGWTLADLILERFSSLSMTLDHFLHVVPHLHPRYYTISSSSSVSPSRVHITVAVLEQDRSQGRLYRGICSSFLSSLEPHDGATVEGATIDGSGSKCRVFVRESTFRLPADSSIPIIMIGPGTGVAPMRALLQERAWQKEQGLSVGRNVLYFGCRCRDQDYIYRDELEAYQADGTLDSLRLAFSREGSSKVYVQHLLREDAAEMWGLLEGGAYVYVCGGTKMGTDVHSEFNHIAQSCGLMGVEESKEYMKGLHDAGRFVQELWS</sequence>
<evidence type="ECO:0000256" key="1">
    <source>
        <dbReference type="ARBA" id="ARBA00001917"/>
    </source>
</evidence>
<dbReference type="Pfam" id="PF00258">
    <property type="entry name" value="Flavodoxin_1"/>
    <property type="match status" value="1"/>
</dbReference>
<dbReference type="FunFam" id="3.40.50.80:FF:000001">
    <property type="entry name" value="NADPH--cytochrome P450 reductase 1"/>
    <property type="match status" value="1"/>
</dbReference>
<dbReference type="InterPro" id="IPR001094">
    <property type="entry name" value="Flavdoxin-like"/>
</dbReference>
<dbReference type="GO" id="GO:0005829">
    <property type="term" value="C:cytosol"/>
    <property type="evidence" value="ECO:0007669"/>
    <property type="project" value="TreeGrafter"/>
</dbReference>
<feature type="domain" description="Flavodoxin-like" evidence="9">
    <location>
        <begin position="60"/>
        <end position="204"/>
    </location>
</feature>
<keyword evidence="6" id="KW-0521">NADP</keyword>
<dbReference type="PROSITE" id="PS51384">
    <property type="entry name" value="FAD_FR"/>
    <property type="match status" value="1"/>
</dbReference>
<comment type="cofactor">
    <cofactor evidence="2">
        <name>FAD</name>
        <dbReference type="ChEBI" id="CHEBI:57692"/>
    </cofactor>
</comment>
<dbReference type="PANTHER" id="PTHR19384">
    <property type="entry name" value="NITRIC OXIDE SYNTHASE-RELATED"/>
    <property type="match status" value="1"/>
</dbReference>
<dbReference type="Gene3D" id="3.40.50.360">
    <property type="match status" value="1"/>
</dbReference>
<evidence type="ECO:0000256" key="2">
    <source>
        <dbReference type="ARBA" id="ARBA00001974"/>
    </source>
</evidence>
<evidence type="ECO:0000256" key="5">
    <source>
        <dbReference type="ARBA" id="ARBA00022827"/>
    </source>
</evidence>
<evidence type="ECO:0000256" key="7">
    <source>
        <dbReference type="ARBA" id="ARBA00023002"/>
    </source>
</evidence>
<organism evidence="11 12">
    <name type="scientific">Ectocarpus siliculosus</name>
    <name type="common">Brown alga</name>
    <name type="synonym">Conferva siliculosa</name>
    <dbReference type="NCBI Taxonomy" id="2880"/>
    <lineage>
        <taxon>Eukaryota</taxon>
        <taxon>Sar</taxon>
        <taxon>Stramenopiles</taxon>
        <taxon>Ochrophyta</taxon>
        <taxon>PX clade</taxon>
        <taxon>Phaeophyceae</taxon>
        <taxon>Ectocarpales</taxon>
        <taxon>Ectocarpaceae</taxon>
        <taxon>Ectocarpus</taxon>
    </lineage>
</organism>
<gene>
    <name evidence="11" type="ORF">Esi_0000_0400</name>
</gene>
<evidence type="ECO:0000256" key="3">
    <source>
        <dbReference type="ARBA" id="ARBA00022630"/>
    </source>
</evidence>
<dbReference type="Gene3D" id="2.40.30.10">
    <property type="entry name" value="Translation factors"/>
    <property type="match status" value="1"/>
</dbReference>
<dbReference type="Gene3D" id="1.20.990.10">
    <property type="entry name" value="NADPH-cytochrome p450 Reductase, Chain A, domain 3"/>
    <property type="match status" value="1"/>
</dbReference>
<dbReference type="PROSITE" id="PS50902">
    <property type="entry name" value="FLAVODOXIN_LIKE"/>
    <property type="match status" value="1"/>
</dbReference>
<dbReference type="Pfam" id="PF00667">
    <property type="entry name" value="FAD_binding_1"/>
    <property type="match status" value="1"/>
</dbReference>
<dbReference type="AlphaFoldDB" id="D8LBE3"/>
<dbReference type="STRING" id="2880.D8LBE3"/>
<dbReference type="InterPro" id="IPR001433">
    <property type="entry name" value="OxRdtase_FAD/NAD-bd"/>
</dbReference>
<evidence type="ECO:0000313" key="11">
    <source>
        <dbReference type="EMBL" id="CBN76652.1"/>
    </source>
</evidence>
<comment type="cofactor">
    <cofactor evidence="1">
        <name>FMN</name>
        <dbReference type="ChEBI" id="CHEBI:58210"/>
    </cofactor>
</comment>
<dbReference type="FunCoup" id="D8LBE3">
    <property type="interactions" value="345"/>
</dbReference>
<dbReference type="SUPFAM" id="SSF63380">
    <property type="entry name" value="Riboflavin synthase domain-like"/>
    <property type="match status" value="1"/>
</dbReference>
<dbReference type="SUPFAM" id="SSF52218">
    <property type="entry name" value="Flavoproteins"/>
    <property type="match status" value="1"/>
</dbReference>
<evidence type="ECO:0000259" key="9">
    <source>
        <dbReference type="PROSITE" id="PS50902"/>
    </source>
</evidence>
<dbReference type="Gene3D" id="3.40.50.80">
    <property type="entry name" value="Nucleotide-binding domain of ferredoxin-NADP reductase (FNR) module"/>
    <property type="match status" value="1"/>
</dbReference>
<dbReference type="InterPro" id="IPR003097">
    <property type="entry name" value="CysJ-like_FAD-binding"/>
</dbReference>
<keyword evidence="5" id="KW-0274">FAD</keyword>
<evidence type="ECO:0000256" key="4">
    <source>
        <dbReference type="ARBA" id="ARBA00022643"/>
    </source>
</evidence>